<dbReference type="GO" id="GO:0005634">
    <property type="term" value="C:nucleus"/>
    <property type="evidence" value="ECO:0007669"/>
    <property type="project" value="UniProtKB-SubCell"/>
</dbReference>
<feature type="compositionally biased region" description="Polar residues" evidence="13">
    <location>
        <begin position="365"/>
        <end position="375"/>
    </location>
</feature>
<dbReference type="Proteomes" id="UP000005239">
    <property type="component" value="Unassembled WGS sequence"/>
</dbReference>
<evidence type="ECO:0000256" key="11">
    <source>
        <dbReference type="ARBA" id="ARBA00023242"/>
    </source>
</evidence>
<dbReference type="EnsemblMetazoa" id="PPA05004.1">
    <property type="protein sequence ID" value="PPA05004.1"/>
    <property type="gene ID" value="WBGene00094558"/>
</dbReference>
<evidence type="ECO:0000256" key="5">
    <source>
        <dbReference type="ARBA" id="ARBA00022759"/>
    </source>
</evidence>
<keyword evidence="15" id="KW-1185">Reference proteome</keyword>
<evidence type="ECO:0000256" key="8">
    <source>
        <dbReference type="ARBA" id="ARBA00022842"/>
    </source>
</evidence>
<dbReference type="PANTHER" id="PTHR21077">
    <property type="entry name" value="EME1 PROTEIN"/>
    <property type="match status" value="1"/>
</dbReference>
<feature type="compositionally biased region" description="Basic residues" evidence="13">
    <location>
        <begin position="1"/>
        <end position="12"/>
    </location>
</feature>
<dbReference type="GO" id="GO:0048476">
    <property type="term" value="C:Holliday junction resolvase complex"/>
    <property type="evidence" value="ECO:0000318"/>
    <property type="project" value="GO_Central"/>
</dbReference>
<keyword evidence="8" id="KW-0460">Magnesium</keyword>
<evidence type="ECO:0000256" key="10">
    <source>
        <dbReference type="ARBA" id="ARBA00023204"/>
    </source>
</evidence>
<dbReference type="AlphaFoldDB" id="A0A2A6CE15"/>
<gene>
    <name evidence="14" type="primary">WBGene00094558</name>
</gene>
<dbReference type="GO" id="GO:0004519">
    <property type="term" value="F:endonuclease activity"/>
    <property type="evidence" value="ECO:0007669"/>
    <property type="project" value="UniProtKB-KW"/>
</dbReference>
<accession>A0A2A6CE15</accession>
<organism evidence="14 15">
    <name type="scientific">Pristionchus pacificus</name>
    <name type="common">Parasitic nematode worm</name>
    <dbReference type="NCBI Taxonomy" id="54126"/>
    <lineage>
        <taxon>Eukaryota</taxon>
        <taxon>Metazoa</taxon>
        <taxon>Ecdysozoa</taxon>
        <taxon>Nematoda</taxon>
        <taxon>Chromadorea</taxon>
        <taxon>Rhabditida</taxon>
        <taxon>Rhabditina</taxon>
        <taxon>Diplogasteromorpha</taxon>
        <taxon>Diplogasteroidea</taxon>
        <taxon>Neodiplogasteridae</taxon>
        <taxon>Pristionchus</taxon>
    </lineage>
</organism>
<dbReference type="GO" id="GO:0031297">
    <property type="term" value="P:replication fork processing"/>
    <property type="evidence" value="ECO:0000318"/>
    <property type="project" value="GO_Central"/>
</dbReference>
<keyword evidence="11" id="KW-0539">Nucleus</keyword>
<keyword evidence="5" id="KW-0255">Endonuclease</keyword>
<feature type="region of interest" description="Disordered" evidence="13">
    <location>
        <begin position="321"/>
        <end position="341"/>
    </location>
</feature>
<evidence type="ECO:0000256" key="13">
    <source>
        <dbReference type="SAM" id="MobiDB-lite"/>
    </source>
</evidence>
<evidence type="ECO:0000256" key="3">
    <source>
        <dbReference type="ARBA" id="ARBA00022722"/>
    </source>
</evidence>
<proteinExistence type="predicted"/>
<comment type="cofactor">
    <cofactor evidence="1">
        <name>Mg(2+)</name>
        <dbReference type="ChEBI" id="CHEBI:18420"/>
    </cofactor>
</comment>
<dbReference type="GO" id="GO:0006302">
    <property type="term" value="P:double-strand break repair"/>
    <property type="evidence" value="ECO:0000318"/>
    <property type="project" value="GO_Central"/>
</dbReference>
<keyword evidence="3" id="KW-0540">Nuclease</keyword>
<evidence type="ECO:0000256" key="9">
    <source>
        <dbReference type="ARBA" id="ARBA00023172"/>
    </source>
</evidence>
<keyword evidence="9" id="KW-0233">DNA recombination</keyword>
<sequence>MSPKKHNNKRKHDSSTSAESDEDEMFQDAPASNHSSPSKLVAKRESTDSDDSDEEGVQIKGKVQLISPLEAVSHLEKIKEKCSGKDTMKNAIAAYCAEMKGDAGKELQTSLTKYLHLAIQPAKLPFSTGSGMMNEYLSGVNALKHFPGFPHKPKNLLFCYAALNDIDNGLGMLKEAADRMKADDKGRKKAGKEADKQKVAYLENLQSFLDKHKDRLSEVQMKSVQKTITRMDKAIHPEKYPKVEKVVGGAKKKAKKEPKSAFDHFVSLAPTLYADLDPEKRLKKLRKKFDNLEDSVKDVHMIMNNNTSMADEVILLSDDEAPPTTVPSKVPKGSGIDRSTSSRASPIILGLSPLRSSSMRRDSTEVLTLSASPSLTPRARSTGAAAAAAAPPLRKWMPSVTKSSSEGGDGRKRKDKSETEQEKKRKQEERDQKKQERDERKATEANDKKRKAIEREISASKKSKAEEFLYLRVGREAMGLIQFMKKDELEARVEWWRKSVEAIELEPGAGVERVESMIGSDFGRRTLPALECIGQQGIVVRLTADIQEPVEVIVVDAVALAAIIKAADLEQHVIKLRSSLGVSNALLVLLANGKLNVKDSERDAQAAVLHERWKTQIREVHTANEAVLFLCQLHRATARLHMERAERIIVDVTKGQRDRVGLVADWWGKMLEMIPRVKGIYARALAAAFPNPLALMARIDCEGADTVERALAEVRTDIGKRIGNKRARKVIELLTTSDGMELFT</sequence>
<keyword evidence="7" id="KW-0378">Hydrolase</keyword>
<dbReference type="GO" id="GO:0046872">
    <property type="term" value="F:metal ion binding"/>
    <property type="evidence" value="ECO:0007669"/>
    <property type="project" value="UniProtKB-KW"/>
</dbReference>
<dbReference type="GO" id="GO:0031573">
    <property type="term" value="P:mitotic intra-S DNA damage checkpoint signaling"/>
    <property type="evidence" value="ECO:0000318"/>
    <property type="project" value="GO_Central"/>
</dbReference>
<evidence type="ECO:0000256" key="12">
    <source>
        <dbReference type="ARBA" id="ARBA00023254"/>
    </source>
</evidence>
<dbReference type="GO" id="GO:0000712">
    <property type="term" value="P:resolution of meiotic recombination intermediates"/>
    <property type="evidence" value="ECO:0000318"/>
    <property type="project" value="GO_Central"/>
</dbReference>
<dbReference type="GO" id="GO:0016787">
    <property type="term" value="F:hydrolase activity"/>
    <property type="evidence" value="ECO:0007669"/>
    <property type="project" value="UniProtKB-KW"/>
</dbReference>
<accession>A0A8R1U4L5</accession>
<name>A0A2A6CE15_PRIPA</name>
<dbReference type="InterPro" id="IPR033310">
    <property type="entry name" value="Mms4/EME1/EME2"/>
</dbReference>
<evidence type="ECO:0000256" key="6">
    <source>
        <dbReference type="ARBA" id="ARBA00022763"/>
    </source>
</evidence>
<evidence type="ECO:0000313" key="15">
    <source>
        <dbReference type="Proteomes" id="UP000005239"/>
    </source>
</evidence>
<reference evidence="14" key="2">
    <citation type="submission" date="2022-06" db="UniProtKB">
        <authorList>
            <consortium name="EnsemblMetazoa"/>
        </authorList>
    </citation>
    <scope>IDENTIFICATION</scope>
    <source>
        <strain evidence="14">PS312</strain>
    </source>
</reference>
<evidence type="ECO:0000256" key="7">
    <source>
        <dbReference type="ARBA" id="ARBA00022801"/>
    </source>
</evidence>
<feature type="region of interest" description="Disordered" evidence="13">
    <location>
        <begin position="353"/>
        <end position="456"/>
    </location>
</feature>
<evidence type="ECO:0000256" key="4">
    <source>
        <dbReference type="ARBA" id="ARBA00022723"/>
    </source>
</evidence>
<dbReference type="Gene3D" id="1.10.150.670">
    <property type="entry name" value="Crossover junction endonuclease EME1, DNA-binding domain"/>
    <property type="match status" value="1"/>
</dbReference>
<reference evidence="15" key="1">
    <citation type="journal article" date="2008" name="Nat. Genet.">
        <title>The Pristionchus pacificus genome provides a unique perspective on nematode lifestyle and parasitism.</title>
        <authorList>
            <person name="Dieterich C."/>
            <person name="Clifton S.W."/>
            <person name="Schuster L.N."/>
            <person name="Chinwalla A."/>
            <person name="Delehaunty K."/>
            <person name="Dinkelacker I."/>
            <person name="Fulton L."/>
            <person name="Fulton R."/>
            <person name="Godfrey J."/>
            <person name="Minx P."/>
            <person name="Mitreva M."/>
            <person name="Roeseler W."/>
            <person name="Tian H."/>
            <person name="Witte H."/>
            <person name="Yang S.P."/>
            <person name="Wilson R.K."/>
            <person name="Sommer R.J."/>
        </authorList>
    </citation>
    <scope>NUCLEOTIDE SEQUENCE [LARGE SCALE GENOMIC DNA]</scope>
    <source>
        <strain evidence="15">PS312</strain>
    </source>
</reference>
<dbReference type="PANTHER" id="PTHR21077:SF5">
    <property type="entry name" value="CROSSOVER JUNCTION ENDONUCLEASE MMS4"/>
    <property type="match status" value="1"/>
</dbReference>
<keyword evidence="12" id="KW-0469">Meiosis</keyword>
<feature type="region of interest" description="Disordered" evidence="13">
    <location>
        <begin position="1"/>
        <end position="61"/>
    </location>
</feature>
<keyword evidence="10" id="KW-0234">DNA repair</keyword>
<keyword evidence="4" id="KW-0479">Metal-binding</keyword>
<dbReference type="InterPro" id="IPR042530">
    <property type="entry name" value="EME1/EME2_C"/>
</dbReference>
<comment type="subcellular location">
    <subcellularLocation>
        <location evidence="2">Nucleus</location>
    </subcellularLocation>
</comment>
<evidence type="ECO:0000256" key="1">
    <source>
        <dbReference type="ARBA" id="ARBA00001946"/>
    </source>
</evidence>
<evidence type="ECO:0000313" key="14">
    <source>
        <dbReference type="EnsemblMetazoa" id="PPA05004.1"/>
    </source>
</evidence>
<keyword evidence="6" id="KW-0227">DNA damage</keyword>
<protein>
    <submittedName>
        <fullName evidence="14">Eme-1</fullName>
    </submittedName>
</protein>
<feature type="compositionally biased region" description="Basic and acidic residues" evidence="13">
    <location>
        <begin position="408"/>
        <end position="456"/>
    </location>
</feature>
<evidence type="ECO:0000256" key="2">
    <source>
        <dbReference type="ARBA" id="ARBA00004123"/>
    </source>
</evidence>